<dbReference type="AlphaFoldDB" id="A0AAV2KXV5"/>
<evidence type="ECO:0000313" key="1">
    <source>
        <dbReference type="EMBL" id="CAL1591972.1"/>
    </source>
</evidence>
<reference evidence="1 2" key="1">
    <citation type="submission" date="2024-04" db="EMBL/GenBank/DDBJ databases">
        <authorList>
            <person name="Waldvogel A.-M."/>
            <person name="Schoenle A."/>
        </authorList>
    </citation>
    <scope>NUCLEOTIDE SEQUENCE [LARGE SCALE GENOMIC DNA]</scope>
</reference>
<keyword evidence="2" id="KW-1185">Reference proteome</keyword>
<accession>A0AAV2KXV5</accession>
<organism evidence="1 2">
    <name type="scientific">Knipowitschia caucasica</name>
    <name type="common">Caucasian dwarf goby</name>
    <name type="synonym">Pomatoschistus caucasicus</name>
    <dbReference type="NCBI Taxonomy" id="637954"/>
    <lineage>
        <taxon>Eukaryota</taxon>
        <taxon>Metazoa</taxon>
        <taxon>Chordata</taxon>
        <taxon>Craniata</taxon>
        <taxon>Vertebrata</taxon>
        <taxon>Euteleostomi</taxon>
        <taxon>Actinopterygii</taxon>
        <taxon>Neopterygii</taxon>
        <taxon>Teleostei</taxon>
        <taxon>Neoteleostei</taxon>
        <taxon>Acanthomorphata</taxon>
        <taxon>Gobiaria</taxon>
        <taxon>Gobiiformes</taxon>
        <taxon>Gobioidei</taxon>
        <taxon>Gobiidae</taxon>
        <taxon>Gobiinae</taxon>
        <taxon>Knipowitschia</taxon>
    </lineage>
</organism>
<proteinExistence type="predicted"/>
<dbReference type="Proteomes" id="UP001497482">
    <property type="component" value="Chromosome 2"/>
</dbReference>
<protein>
    <submittedName>
        <fullName evidence="1">Uncharacterized protein</fullName>
    </submittedName>
</protein>
<sequence>MQKRSVLVVTDYAFYSGSGGAGVSSPGPPPSTLLYAAEIFHTRLSGSRGSAYRPARPSSIRAIDRLLMPVFLLV</sequence>
<dbReference type="EMBL" id="OZ035824">
    <property type="protein sequence ID" value="CAL1591972.1"/>
    <property type="molecule type" value="Genomic_DNA"/>
</dbReference>
<gene>
    <name evidence="1" type="ORF">KC01_LOCUS21296</name>
</gene>
<evidence type="ECO:0000313" key="2">
    <source>
        <dbReference type="Proteomes" id="UP001497482"/>
    </source>
</evidence>
<name>A0AAV2KXV5_KNICA</name>